<comment type="caution">
    <text evidence="1">The sequence shown here is derived from an EMBL/GenBank/DDBJ whole genome shotgun (WGS) entry which is preliminary data.</text>
</comment>
<dbReference type="OrthoDB" id="125973at2759"/>
<dbReference type="AlphaFoldDB" id="A0A9W6XX61"/>
<evidence type="ECO:0000313" key="2">
    <source>
        <dbReference type="Proteomes" id="UP001165121"/>
    </source>
</evidence>
<sequence length="98" mass="11690">MLTRFFELCASEAPENQIAKTMIYQDIPKEFRWDAKANDWVHRKQFQAALGRMVHVSPRDMERFYLRILLCHRKGLQSFEHLRAVDGVTYETYRQAAL</sequence>
<accession>A0A9W6XX61</accession>
<keyword evidence="2" id="KW-1185">Reference proteome</keyword>
<organism evidence="1 2">
    <name type="scientific">Phytophthora fragariaefolia</name>
    <dbReference type="NCBI Taxonomy" id="1490495"/>
    <lineage>
        <taxon>Eukaryota</taxon>
        <taxon>Sar</taxon>
        <taxon>Stramenopiles</taxon>
        <taxon>Oomycota</taxon>
        <taxon>Peronosporomycetes</taxon>
        <taxon>Peronosporales</taxon>
        <taxon>Peronosporaceae</taxon>
        <taxon>Phytophthora</taxon>
    </lineage>
</organism>
<proteinExistence type="predicted"/>
<protein>
    <submittedName>
        <fullName evidence="1">Unnamed protein product</fullName>
    </submittedName>
</protein>
<name>A0A9W6XX61_9STRA</name>
<gene>
    <name evidence="1" type="ORF">Pfra01_001763600</name>
</gene>
<dbReference type="EMBL" id="BSXT01002082">
    <property type="protein sequence ID" value="GMF47107.1"/>
    <property type="molecule type" value="Genomic_DNA"/>
</dbReference>
<dbReference type="Proteomes" id="UP001165121">
    <property type="component" value="Unassembled WGS sequence"/>
</dbReference>
<reference evidence="1" key="1">
    <citation type="submission" date="2023-04" db="EMBL/GenBank/DDBJ databases">
        <title>Phytophthora fragariaefolia NBRC 109709.</title>
        <authorList>
            <person name="Ichikawa N."/>
            <person name="Sato H."/>
            <person name="Tonouchi N."/>
        </authorList>
    </citation>
    <scope>NUCLEOTIDE SEQUENCE</scope>
    <source>
        <strain evidence="1">NBRC 109709</strain>
    </source>
</reference>
<evidence type="ECO:0000313" key="1">
    <source>
        <dbReference type="EMBL" id="GMF47107.1"/>
    </source>
</evidence>